<dbReference type="HOGENOM" id="CLU_645579_0_0_1"/>
<proteinExistence type="predicted"/>
<reference evidence="2 3" key="1">
    <citation type="submission" date="2015-01" db="EMBL/GenBank/DDBJ databases">
        <title>The Genome Sequence of Exophiala spinifera CBS89968.</title>
        <authorList>
            <consortium name="The Broad Institute Genomics Platform"/>
            <person name="Cuomo C."/>
            <person name="de Hoog S."/>
            <person name="Gorbushina A."/>
            <person name="Stielow B."/>
            <person name="Teixiera M."/>
            <person name="Abouelleil A."/>
            <person name="Chapman S.B."/>
            <person name="Priest M."/>
            <person name="Young S.K."/>
            <person name="Wortman J."/>
            <person name="Nusbaum C."/>
            <person name="Birren B."/>
        </authorList>
    </citation>
    <scope>NUCLEOTIDE SEQUENCE [LARGE SCALE GENOMIC DNA]</scope>
    <source>
        <strain evidence="2 3">CBS 89968</strain>
    </source>
</reference>
<protein>
    <submittedName>
        <fullName evidence="2">Uncharacterized protein</fullName>
    </submittedName>
</protein>
<dbReference type="VEuPathDB" id="FungiDB:PV08_03040"/>
<dbReference type="OrthoDB" id="506431at2759"/>
<evidence type="ECO:0000313" key="3">
    <source>
        <dbReference type="Proteomes" id="UP000053328"/>
    </source>
</evidence>
<dbReference type="GeneID" id="27330123"/>
<name>A0A0D1YU11_9EURO</name>
<accession>A0A0D1YU11</accession>
<feature type="region of interest" description="Disordered" evidence="1">
    <location>
        <begin position="99"/>
        <end position="151"/>
    </location>
</feature>
<dbReference type="Proteomes" id="UP000053328">
    <property type="component" value="Unassembled WGS sequence"/>
</dbReference>
<evidence type="ECO:0000313" key="2">
    <source>
        <dbReference type="EMBL" id="KIW18751.1"/>
    </source>
</evidence>
<keyword evidence="3" id="KW-1185">Reference proteome</keyword>
<dbReference type="EMBL" id="KN847493">
    <property type="protein sequence ID" value="KIW18751.1"/>
    <property type="molecule type" value="Genomic_DNA"/>
</dbReference>
<dbReference type="RefSeq" id="XP_016238967.1">
    <property type="nucleotide sequence ID" value="XM_016377397.1"/>
</dbReference>
<feature type="compositionally biased region" description="Low complexity" evidence="1">
    <location>
        <begin position="119"/>
        <end position="129"/>
    </location>
</feature>
<dbReference type="AlphaFoldDB" id="A0A0D1YU11"/>
<sequence>MASPAHPAEPGHWFLRGVQSACFYYISLTPCLEFQHKRKRRQEARAAKAPDTDIVTTQPRPVAQPRAFETNEAWAYELMLGPGPPKGWKGDTLLRKYQKHMVKKTKETDKAQAEPEHPQPQSEPIPSSEVFTQPTLSSGPSPPRAPATALSDAQSIIEKAPNPASRPFKERHLSNAYGYIKDSLIVNLHPEGWNWKKYNREDEDLFGFGAKMKGLWNRAVSTGHNEGSAGQDAAGPVIQQRKRAETTMSEGYDYQRGRNPEVNDLHPPIVSQLPATSADARWMLLGPPSGDVMMGRKQATEEPEWRWPMAVLGGKKARTFFDDEYEEPPLKMTRSVQQLDAVGVEKATTSTQSIASDVDDGYSLEGLQEDRPEVISKTQIKHMSDPIVRPAPAHSRSSGADDFLGLKRRESWQFHYVVPKPPNIW</sequence>
<feature type="compositionally biased region" description="Basic and acidic residues" evidence="1">
    <location>
        <begin position="104"/>
        <end position="117"/>
    </location>
</feature>
<gene>
    <name evidence="2" type="ORF">PV08_03040</name>
</gene>
<feature type="compositionally biased region" description="Polar residues" evidence="1">
    <location>
        <begin position="130"/>
        <end position="139"/>
    </location>
</feature>
<evidence type="ECO:0000256" key="1">
    <source>
        <dbReference type="SAM" id="MobiDB-lite"/>
    </source>
</evidence>
<organism evidence="2 3">
    <name type="scientific">Exophiala spinifera</name>
    <dbReference type="NCBI Taxonomy" id="91928"/>
    <lineage>
        <taxon>Eukaryota</taxon>
        <taxon>Fungi</taxon>
        <taxon>Dikarya</taxon>
        <taxon>Ascomycota</taxon>
        <taxon>Pezizomycotina</taxon>
        <taxon>Eurotiomycetes</taxon>
        <taxon>Chaetothyriomycetidae</taxon>
        <taxon>Chaetothyriales</taxon>
        <taxon>Herpotrichiellaceae</taxon>
        <taxon>Exophiala</taxon>
    </lineage>
</organism>